<dbReference type="Proteomes" id="UP000502248">
    <property type="component" value="Chromosome"/>
</dbReference>
<dbReference type="KEGG" id="cheb:HH215_30380"/>
<dbReference type="InterPro" id="IPR036188">
    <property type="entry name" value="FAD/NAD-bd_sf"/>
</dbReference>
<dbReference type="Gene3D" id="3.50.50.60">
    <property type="entry name" value="FAD/NAD(P)-binding domain"/>
    <property type="match status" value="1"/>
</dbReference>
<gene>
    <name evidence="3" type="ORF">HH215_30380</name>
</gene>
<accession>A0A7Z2VSD1</accession>
<sequence>MKMTKYEAVIIGGGLAGLISAIELAEAGKTVAVLEKSSKLGGRAMTISKNGALFNLGGHALYIGGEASQIFKRYGLKLTGSKPSTKGLAIWDNELSPLPGDPKSMLTSKLLNWSGKAKLLSTIVKVTRANPDSLRRISLREWAESEIADPMVRHIFYALSRTATYTQDPDKQLAGPVLKQVQRSLRSGVKYLDGGWQTIIDQLVDKAKRAGVAIHSGTTALEIVHDQGKVQGVACSDGQLIPCSYVISTAPPAATYQMTKGAENTVLRRWKDEARPAVAASLDLALKRLPIGDRQFVIGLDQPVFFSDHSRAARLSDNGTIVVHLTKYNGAGQQDAKSDERLLESMMNLIHPGWENEVVSRQYLPNMTIVHDYPHLGRTIFEVGPGVPEIKGLCVAGDWASHGEMLADASAASAIRAAKHILEADRYETGQLGKISVAN</sequence>
<dbReference type="InterPro" id="IPR002937">
    <property type="entry name" value="Amino_oxidase"/>
</dbReference>
<reference evidence="3 4" key="1">
    <citation type="submission" date="2020-04" db="EMBL/GenBank/DDBJ databases">
        <title>Genome sequencing of novel species.</title>
        <authorList>
            <person name="Heo J."/>
            <person name="Kim S.-J."/>
            <person name="Kim J.-S."/>
            <person name="Hong S.-B."/>
            <person name="Kwon S.-W."/>
        </authorList>
    </citation>
    <scope>NUCLEOTIDE SEQUENCE [LARGE SCALE GENOMIC DNA]</scope>
    <source>
        <strain evidence="3 4">MFER-1</strain>
    </source>
</reference>
<evidence type="ECO:0000259" key="2">
    <source>
        <dbReference type="Pfam" id="PF01593"/>
    </source>
</evidence>
<keyword evidence="4" id="KW-1185">Reference proteome</keyword>
<feature type="domain" description="Amine oxidase" evidence="2">
    <location>
        <begin position="15"/>
        <end position="422"/>
    </location>
</feature>
<dbReference type="PANTHER" id="PTHR43734">
    <property type="entry name" value="PHYTOENE DESATURASE"/>
    <property type="match status" value="1"/>
</dbReference>
<organism evidence="3 4">
    <name type="scientific">Cohnella herbarum</name>
    <dbReference type="NCBI Taxonomy" id="2728023"/>
    <lineage>
        <taxon>Bacteria</taxon>
        <taxon>Bacillati</taxon>
        <taxon>Bacillota</taxon>
        <taxon>Bacilli</taxon>
        <taxon>Bacillales</taxon>
        <taxon>Paenibacillaceae</taxon>
        <taxon>Cohnella</taxon>
    </lineage>
</organism>
<dbReference type="EMBL" id="CP051680">
    <property type="protein sequence ID" value="QJD88422.1"/>
    <property type="molecule type" value="Genomic_DNA"/>
</dbReference>
<dbReference type="SUPFAM" id="SSF51905">
    <property type="entry name" value="FAD/NAD(P)-binding domain"/>
    <property type="match status" value="1"/>
</dbReference>
<protein>
    <submittedName>
        <fullName evidence="3">NAD(P)/FAD-dependent oxidoreductase</fullName>
    </submittedName>
</protein>
<comment type="similarity">
    <text evidence="1">Belongs to the carotenoid/retinoid oxidoreductase family. CrtN subfamily.</text>
</comment>
<name>A0A7Z2VSD1_9BACL</name>
<dbReference type="AlphaFoldDB" id="A0A7Z2VSD1"/>
<dbReference type="PANTHER" id="PTHR43734:SF1">
    <property type="entry name" value="PHYTOENE DESATURASE"/>
    <property type="match status" value="1"/>
</dbReference>
<evidence type="ECO:0000313" key="4">
    <source>
        <dbReference type="Proteomes" id="UP000502248"/>
    </source>
</evidence>
<evidence type="ECO:0000256" key="1">
    <source>
        <dbReference type="ARBA" id="ARBA00038322"/>
    </source>
</evidence>
<evidence type="ECO:0000313" key="3">
    <source>
        <dbReference type="EMBL" id="QJD88422.1"/>
    </source>
</evidence>
<dbReference type="Gene3D" id="3.90.660.50">
    <property type="match status" value="1"/>
</dbReference>
<dbReference type="GO" id="GO:0016491">
    <property type="term" value="F:oxidoreductase activity"/>
    <property type="evidence" value="ECO:0007669"/>
    <property type="project" value="InterPro"/>
</dbReference>
<dbReference type="Pfam" id="PF01593">
    <property type="entry name" value="Amino_oxidase"/>
    <property type="match status" value="1"/>
</dbReference>
<proteinExistence type="inferred from homology"/>